<proteinExistence type="predicted"/>
<protein>
    <submittedName>
        <fullName evidence="1">Uncharacterized protein</fullName>
    </submittedName>
</protein>
<reference evidence="1" key="2">
    <citation type="submission" date="2015-03" db="EMBL/GenBank/DDBJ databases">
        <authorList>
            <person name="Chow C.-E.T."/>
            <person name="Winget D.M."/>
            <person name="White R.A.III."/>
            <person name="Hallam S.J."/>
            <person name="Suttle C.A."/>
        </authorList>
    </citation>
    <scope>NUCLEOTIDE SEQUENCE</scope>
    <source>
        <strain evidence="1">Oxic1_1</strain>
    </source>
</reference>
<accession>A0A0F7L990</accession>
<reference evidence="1" key="1">
    <citation type="journal article" date="2015" name="Front. Microbiol.">
        <title>Combining genomic sequencing methods to explore viral diversity and reveal potential virus-host interactions.</title>
        <authorList>
            <person name="Chow C.E."/>
            <person name="Winget D.M."/>
            <person name="White R.A.III."/>
            <person name="Hallam S.J."/>
            <person name="Suttle C.A."/>
        </authorList>
    </citation>
    <scope>NUCLEOTIDE SEQUENCE</scope>
    <source>
        <strain evidence="1">Oxic1_1</strain>
    </source>
</reference>
<dbReference type="EMBL" id="KR029596">
    <property type="protein sequence ID" value="AKH47651.1"/>
    <property type="molecule type" value="Genomic_DNA"/>
</dbReference>
<organism evidence="1">
    <name type="scientific">uncultured marine virus</name>
    <dbReference type="NCBI Taxonomy" id="186617"/>
    <lineage>
        <taxon>Viruses</taxon>
        <taxon>environmental samples</taxon>
    </lineage>
</organism>
<evidence type="ECO:0000313" key="1">
    <source>
        <dbReference type="EMBL" id="AKH47651.1"/>
    </source>
</evidence>
<sequence length="92" mass="10282">MIEHDHSAIETGMVIVDLEFVLSFDINAHVPPDPMDDGVAAIAGATCITSLLGIVDEQFVDPGIGLMIEHEFLKKPTWCCRYHNFFLFECWG</sequence>
<name>A0A0F7L990_9VIRU</name>